<dbReference type="InterPro" id="IPR036513">
    <property type="entry name" value="STAS_dom_sf"/>
</dbReference>
<dbReference type="InterPro" id="IPR002645">
    <property type="entry name" value="STAS_dom"/>
</dbReference>
<dbReference type="PANTHER" id="PTHR35849">
    <property type="entry name" value="BLR2341 PROTEIN"/>
    <property type="match status" value="1"/>
</dbReference>
<proteinExistence type="predicted"/>
<feature type="domain" description="STAS" evidence="1">
    <location>
        <begin position="1"/>
        <end position="97"/>
    </location>
</feature>
<dbReference type="Gene3D" id="3.30.750.24">
    <property type="entry name" value="STAS domain"/>
    <property type="match status" value="1"/>
</dbReference>
<reference evidence="2 3" key="1">
    <citation type="submission" date="2020-04" db="EMBL/GenBank/DDBJ databases">
        <title>Ramlibacter sp. G-1-2-2 isolated from soil.</title>
        <authorList>
            <person name="Dahal R.H."/>
        </authorList>
    </citation>
    <scope>NUCLEOTIDE SEQUENCE [LARGE SCALE GENOMIC DNA]</scope>
    <source>
        <strain evidence="2 3">G-1-2-2</strain>
    </source>
</reference>
<dbReference type="Proteomes" id="UP000541185">
    <property type="component" value="Unassembled WGS sequence"/>
</dbReference>
<comment type="caution">
    <text evidence="2">The sequence shown here is derived from an EMBL/GenBank/DDBJ whole genome shotgun (WGS) entry which is preliminary data.</text>
</comment>
<sequence>MSTPVTVLAVEGELSIYRAADLCAEWREAIAPDTALVLDLAEVSECDTAGVQLLLAAARRLEQGGGSLQLRAPSAPVCDALATLGLQARFAHEGEPA</sequence>
<dbReference type="RefSeq" id="WP_169422818.1">
    <property type="nucleotide sequence ID" value="NZ_JABBFX010000005.1"/>
</dbReference>
<organism evidence="2 3">
    <name type="scientific">Ramlibacter agri</name>
    <dbReference type="NCBI Taxonomy" id="2728837"/>
    <lineage>
        <taxon>Bacteria</taxon>
        <taxon>Pseudomonadati</taxon>
        <taxon>Pseudomonadota</taxon>
        <taxon>Betaproteobacteria</taxon>
        <taxon>Burkholderiales</taxon>
        <taxon>Comamonadaceae</taxon>
        <taxon>Ramlibacter</taxon>
    </lineage>
</organism>
<dbReference type="SUPFAM" id="SSF52091">
    <property type="entry name" value="SpoIIaa-like"/>
    <property type="match status" value="1"/>
</dbReference>
<dbReference type="AlphaFoldDB" id="A0A848HGA1"/>
<dbReference type="CDD" id="cd07043">
    <property type="entry name" value="STAS_anti-anti-sigma_factors"/>
    <property type="match status" value="1"/>
</dbReference>
<accession>A0A848HGA1</accession>
<dbReference type="Pfam" id="PF13466">
    <property type="entry name" value="STAS_2"/>
    <property type="match status" value="1"/>
</dbReference>
<dbReference type="PROSITE" id="PS50801">
    <property type="entry name" value="STAS"/>
    <property type="match status" value="1"/>
</dbReference>
<gene>
    <name evidence="2" type="ORF">HHL11_32340</name>
</gene>
<evidence type="ECO:0000313" key="3">
    <source>
        <dbReference type="Proteomes" id="UP000541185"/>
    </source>
</evidence>
<evidence type="ECO:0000259" key="1">
    <source>
        <dbReference type="PROSITE" id="PS50801"/>
    </source>
</evidence>
<evidence type="ECO:0000313" key="2">
    <source>
        <dbReference type="EMBL" id="NML48480.1"/>
    </source>
</evidence>
<name>A0A848HGA1_9BURK</name>
<keyword evidence="3" id="KW-1185">Reference proteome</keyword>
<dbReference type="PANTHER" id="PTHR35849:SF2">
    <property type="entry name" value="BLR2341 PROTEIN"/>
    <property type="match status" value="1"/>
</dbReference>
<dbReference type="InterPro" id="IPR058548">
    <property type="entry name" value="MlaB-like_STAS"/>
</dbReference>
<protein>
    <submittedName>
        <fullName evidence="2">STAS domain-containing protein</fullName>
    </submittedName>
</protein>
<dbReference type="EMBL" id="JABBFX010000005">
    <property type="protein sequence ID" value="NML48480.1"/>
    <property type="molecule type" value="Genomic_DNA"/>
</dbReference>
<dbReference type="InterPro" id="IPR052746">
    <property type="entry name" value="MlaB_ABC_Transporter"/>
</dbReference>